<dbReference type="InterPro" id="IPR029063">
    <property type="entry name" value="SAM-dependent_MTases_sf"/>
</dbReference>
<evidence type="ECO:0000313" key="5">
    <source>
        <dbReference type="Proteomes" id="UP000747399"/>
    </source>
</evidence>
<dbReference type="GO" id="GO:0003676">
    <property type="term" value="F:nucleic acid binding"/>
    <property type="evidence" value="ECO:0007669"/>
    <property type="project" value="UniProtKB-UniRule"/>
</dbReference>
<dbReference type="PANTHER" id="PTHR16121">
    <property type="entry name" value="CAP-SPECIFIC MRNA (NUCLEOSIDE-2'-O-)-METHYLTRANSFERASE 1-RELATED"/>
    <property type="match status" value="1"/>
</dbReference>
<keyword evidence="1" id="KW-0949">S-adenosyl-L-methionine</keyword>
<dbReference type="Proteomes" id="UP000747399">
    <property type="component" value="Unassembled WGS sequence"/>
</dbReference>
<evidence type="ECO:0000256" key="1">
    <source>
        <dbReference type="RuleBase" id="RU368012"/>
    </source>
</evidence>
<keyword evidence="1" id="KW-0507">mRNA processing</keyword>
<dbReference type="InterPro" id="IPR002877">
    <property type="entry name" value="RNA_MeTrfase_FtsJ_dom"/>
</dbReference>
<dbReference type="Pfam" id="PF01728">
    <property type="entry name" value="FtsJ"/>
    <property type="match status" value="1"/>
</dbReference>
<dbReference type="GO" id="GO:0016556">
    <property type="term" value="P:mRNA modification"/>
    <property type="evidence" value="ECO:0007669"/>
    <property type="project" value="UniProtKB-UniRule"/>
</dbReference>
<keyword evidence="1" id="KW-0506">mRNA capping</keyword>
<sequence>MYPVAMGPVPLVPMDMMTQMPNGYMQMPTPAAMPGPMPVPAGPGFEQISRVARGGGGGGNGDGRGGGGGGGRVANSGAVLKAMEATRKKTAAGQEMRQEMRERMRYIMFEIDQSNSDFICGRKEPFQFLDVCCCPGGFSTYSLTAGSAPRKGIGFSLPPELGGHLPAIPQETDKYLLHFVDVTTVAAGVRVGDMAVGVPGCPVHALHLNAAPDAPPVGTCQLVILDGSFLGGKDWIHKETTLPDSENPAFNVYGSETAAHKALLIAQLIIMANNLAPGGVLVLRLNMFADLFTAGVLGLLRHVFHGDVCSYKPRSCHVHRGSYYLVCTGFNPKRAYDMQWVPRWNACLAGLRRGGPAPRFVPFPGLHLDTQSTLEMVWTRALYVYHVHLWRFSKLVEVAMEEKAILDHRIPGRPREGRFTHICGRIFAGVGCRMEARCRAAHSFEELHPFVQKAFREPRGFLFMPGSIALMQAPLPSTDPLPETLLELKQQAHMQAILQAQAAAARQQDAMAAAAHAASGNVFSYVGSYDTAVEMGMGGEWVHGMVDRQDQHGIKNKNTPAAAPPSTSSVDDAKLRQMIRTVYDDHDIELVGGFEEEDAELTGLAVAQPPLPAEVPPPLPAEAVQAETEVVTRDADLEFAATLEIGGKTVSEREPNIQPELLRMSGYQPRLGLVAIEIEDEESMDALLEYLGR</sequence>
<dbReference type="EC" id="2.1.1.57" evidence="1"/>
<comment type="function">
    <text evidence="1">S-adenosyl-L-methionine-dependent methyltransferase that mediates RNA cap1 2'-O-ribose methylation to the 5'-cap structure of RNAs. Methylates the ribose of the first nucleotide of a m(7)GpppG-capped mRNA to produce m(7)GpppNmp (cap1).</text>
</comment>
<keyword evidence="1" id="KW-0489">Methyltransferase</keyword>
<feature type="region of interest" description="Disordered" evidence="2">
    <location>
        <begin position="51"/>
        <end position="72"/>
    </location>
</feature>
<keyword evidence="1" id="KW-0808">Transferase</keyword>
<keyword evidence="5" id="KW-1185">Reference proteome</keyword>
<dbReference type="AlphaFoldDB" id="A0A8J4F0N6"/>
<comment type="catalytic activity">
    <reaction evidence="1">
        <text>a 5'-end (N(7)-methyl 5'-triphosphoguanosine)-ribonucleoside in mRNA + S-adenosyl-L-methionine = a 5'-end (N(7)-methyl 5'-triphosphoguanosine)-(2'-O-methyl-ribonucleoside) in mRNA + S-adenosyl-L-homocysteine + H(+)</text>
        <dbReference type="Rhea" id="RHEA:67020"/>
        <dbReference type="Rhea" id="RHEA-COMP:17167"/>
        <dbReference type="Rhea" id="RHEA-COMP:17168"/>
        <dbReference type="ChEBI" id="CHEBI:15378"/>
        <dbReference type="ChEBI" id="CHEBI:57856"/>
        <dbReference type="ChEBI" id="CHEBI:59789"/>
        <dbReference type="ChEBI" id="CHEBI:156461"/>
        <dbReference type="ChEBI" id="CHEBI:167609"/>
        <dbReference type="EC" id="2.1.1.57"/>
    </reaction>
</comment>
<dbReference type="GO" id="GO:0004483">
    <property type="term" value="F:methyltransferase cap1 activity"/>
    <property type="evidence" value="ECO:0007669"/>
    <property type="project" value="UniProtKB-UniRule"/>
</dbReference>
<evidence type="ECO:0000256" key="2">
    <source>
        <dbReference type="SAM" id="MobiDB-lite"/>
    </source>
</evidence>
<feature type="domain" description="Ribosomal RNA methyltransferase FtsJ" evidence="3">
    <location>
        <begin position="123"/>
        <end position="330"/>
    </location>
</feature>
<dbReference type="Gene3D" id="3.40.50.12760">
    <property type="match status" value="2"/>
</dbReference>
<proteinExistence type="predicted"/>
<dbReference type="GO" id="GO:0006370">
    <property type="term" value="P:7-methylguanosine mRNA capping"/>
    <property type="evidence" value="ECO:0007669"/>
    <property type="project" value="UniProtKB-UniRule"/>
</dbReference>
<accession>A0A8J4F0N6</accession>
<feature type="compositionally biased region" description="Gly residues" evidence="2">
    <location>
        <begin position="53"/>
        <end position="72"/>
    </location>
</feature>
<organism evidence="4 5">
    <name type="scientific">Volvox africanus</name>
    <dbReference type="NCBI Taxonomy" id="51714"/>
    <lineage>
        <taxon>Eukaryota</taxon>
        <taxon>Viridiplantae</taxon>
        <taxon>Chlorophyta</taxon>
        <taxon>core chlorophytes</taxon>
        <taxon>Chlorophyceae</taxon>
        <taxon>CS clade</taxon>
        <taxon>Chlamydomonadales</taxon>
        <taxon>Volvocaceae</taxon>
        <taxon>Volvox</taxon>
    </lineage>
</organism>
<dbReference type="GO" id="GO:0032259">
    <property type="term" value="P:methylation"/>
    <property type="evidence" value="ECO:0007669"/>
    <property type="project" value="UniProtKB-KW"/>
</dbReference>
<reference evidence="4" key="1">
    <citation type="journal article" date="2021" name="Proc. Natl. Acad. Sci. U.S.A.">
        <title>Three genomes in the algal genus Volvox reveal the fate of a haploid sex-determining region after a transition to homothallism.</title>
        <authorList>
            <person name="Yamamoto K."/>
            <person name="Hamaji T."/>
            <person name="Kawai-Toyooka H."/>
            <person name="Matsuzaki R."/>
            <person name="Takahashi F."/>
            <person name="Nishimura Y."/>
            <person name="Kawachi M."/>
            <person name="Noguchi H."/>
            <person name="Minakuchi Y."/>
            <person name="Umen J.G."/>
            <person name="Toyoda A."/>
            <person name="Nozaki H."/>
        </authorList>
    </citation>
    <scope>NUCLEOTIDE SEQUENCE</scope>
    <source>
        <strain evidence="4">NIES-3780</strain>
    </source>
</reference>
<dbReference type="SUPFAM" id="SSF53335">
    <property type="entry name" value="S-adenosyl-L-methionine-dependent methyltransferases"/>
    <property type="match status" value="1"/>
</dbReference>
<dbReference type="InterPro" id="IPR050851">
    <property type="entry name" value="mRNA_Cap_2O-Ribose_MeTrfase"/>
</dbReference>
<keyword evidence="1" id="KW-0539">Nucleus</keyword>
<comment type="caution">
    <text evidence="4">The sequence shown here is derived from an EMBL/GenBank/DDBJ whole genome shotgun (WGS) entry which is preliminary data.</text>
</comment>
<dbReference type="GO" id="GO:0005634">
    <property type="term" value="C:nucleus"/>
    <property type="evidence" value="ECO:0007669"/>
    <property type="project" value="UniProtKB-SubCell"/>
</dbReference>
<name>A0A8J4F0N6_9CHLO</name>
<dbReference type="PANTHER" id="PTHR16121:SF0">
    <property type="entry name" value="CAP-SPECIFIC MRNA (NUCLEOSIDE-2'-O-)-METHYLTRANSFERASE 1"/>
    <property type="match status" value="1"/>
</dbReference>
<evidence type="ECO:0000259" key="3">
    <source>
        <dbReference type="Pfam" id="PF01728"/>
    </source>
</evidence>
<dbReference type="EMBL" id="BNCO01000014">
    <property type="protein sequence ID" value="GIL53052.1"/>
    <property type="molecule type" value="Genomic_DNA"/>
</dbReference>
<dbReference type="GO" id="GO:0005737">
    <property type="term" value="C:cytoplasm"/>
    <property type="evidence" value="ECO:0007669"/>
    <property type="project" value="TreeGrafter"/>
</dbReference>
<protein>
    <recommendedName>
        <fullName evidence="1">Cap-specific mRNA (nucleoside-2'-O-)-methyltransferase 1</fullName>
        <ecNumber evidence="1">2.1.1.57</ecNumber>
    </recommendedName>
    <alternativeName>
        <fullName evidence="1">Cap1 2'O-ribose methyltransferase 1</fullName>
    </alternativeName>
</protein>
<comment type="subcellular location">
    <subcellularLocation>
        <location evidence="1">Nucleus</location>
    </subcellularLocation>
</comment>
<gene>
    <name evidence="4" type="ORF">Vafri_8745</name>
</gene>
<evidence type="ECO:0000313" key="4">
    <source>
        <dbReference type="EMBL" id="GIL53052.1"/>
    </source>
</evidence>